<dbReference type="OrthoDB" id="2020426at2759"/>
<dbReference type="EMBL" id="CACTIH010001917">
    <property type="protein sequence ID" value="CAA2968646.1"/>
    <property type="molecule type" value="Genomic_DNA"/>
</dbReference>
<proteinExistence type="predicted"/>
<comment type="caution">
    <text evidence="2">The sequence shown here is derived from an EMBL/GenBank/DDBJ whole genome shotgun (WGS) entry which is preliminary data.</text>
</comment>
<organism evidence="2 3">
    <name type="scientific">Olea europaea subsp. europaea</name>
    <dbReference type="NCBI Taxonomy" id="158383"/>
    <lineage>
        <taxon>Eukaryota</taxon>
        <taxon>Viridiplantae</taxon>
        <taxon>Streptophyta</taxon>
        <taxon>Embryophyta</taxon>
        <taxon>Tracheophyta</taxon>
        <taxon>Spermatophyta</taxon>
        <taxon>Magnoliopsida</taxon>
        <taxon>eudicotyledons</taxon>
        <taxon>Gunneridae</taxon>
        <taxon>Pentapetalae</taxon>
        <taxon>asterids</taxon>
        <taxon>lamiids</taxon>
        <taxon>Lamiales</taxon>
        <taxon>Oleaceae</taxon>
        <taxon>Oleeae</taxon>
        <taxon>Olea</taxon>
    </lineage>
</organism>
<evidence type="ECO:0000313" key="2">
    <source>
        <dbReference type="EMBL" id="CAA2968646.1"/>
    </source>
</evidence>
<protein>
    <submittedName>
        <fullName evidence="2">Uncharacterized protein</fullName>
    </submittedName>
</protein>
<name>A0A8S0QST1_OLEEU</name>
<dbReference type="AlphaFoldDB" id="A0A8S0QST1"/>
<evidence type="ECO:0000256" key="1">
    <source>
        <dbReference type="SAM" id="MobiDB-lite"/>
    </source>
</evidence>
<gene>
    <name evidence="2" type="ORF">OLEA9_A084544</name>
</gene>
<evidence type="ECO:0000313" key="3">
    <source>
        <dbReference type="Proteomes" id="UP000594638"/>
    </source>
</evidence>
<dbReference type="Gramene" id="OE9A084544T1">
    <property type="protein sequence ID" value="OE9A084544C1"/>
    <property type="gene ID" value="OE9A084544"/>
</dbReference>
<sequence length="251" mass="28032">MRCRACSTIIAFEVSRKKLILISVEDENTLAEVNDSHDVSEPRNSYVHRRMNQASTTFSSYDYDNSGYDFQSMDRELGSMSMGGASSNKSAEMKIPHIKSSCTSAEEEDEDIIALRKDPDSTELATKTKRSLSPEGSKIQDCNSNKDCEANCFKDGNGNEHAEGDELMLRKNTVDQNSMRSTSAAIEIDILTNEYSNTGTSLESGEANREGDRLRGIRAVESYFAGIRKKSSRHLNESNQQVRVGKIQCYY</sequence>
<feature type="region of interest" description="Disordered" evidence="1">
    <location>
        <begin position="122"/>
        <end position="141"/>
    </location>
</feature>
<keyword evidence="3" id="KW-1185">Reference proteome</keyword>
<dbReference type="Proteomes" id="UP000594638">
    <property type="component" value="Unassembled WGS sequence"/>
</dbReference>
<reference evidence="2 3" key="1">
    <citation type="submission" date="2019-12" db="EMBL/GenBank/DDBJ databases">
        <authorList>
            <person name="Alioto T."/>
            <person name="Alioto T."/>
            <person name="Gomez Garrido J."/>
        </authorList>
    </citation>
    <scope>NUCLEOTIDE SEQUENCE [LARGE SCALE GENOMIC DNA]</scope>
</reference>
<accession>A0A8S0QST1</accession>
<dbReference type="Gramene" id="OE9A084544T2">
    <property type="protein sequence ID" value="OE9A084544C2"/>
    <property type="gene ID" value="OE9A084544"/>
</dbReference>